<evidence type="ECO:0000313" key="2">
    <source>
        <dbReference type="Proteomes" id="UP000435036"/>
    </source>
</evidence>
<dbReference type="AlphaFoldDB" id="A0A6N8L324"/>
<evidence type="ECO:0000313" key="1">
    <source>
        <dbReference type="EMBL" id="MVZ62548.1"/>
    </source>
</evidence>
<comment type="caution">
    <text evidence="1">The sequence shown here is derived from an EMBL/GenBank/DDBJ whole genome shotgun (WGS) entry which is preliminary data.</text>
</comment>
<dbReference type="Pfam" id="PF22817">
    <property type="entry name" value="ApeP-like"/>
    <property type="match status" value="1"/>
</dbReference>
<dbReference type="Gene3D" id="3.10.129.10">
    <property type="entry name" value="Hotdog Thioesterase"/>
    <property type="match status" value="1"/>
</dbReference>
<dbReference type="RefSeq" id="WP_160369277.1">
    <property type="nucleotide sequence ID" value="NZ_WSQA01000007.1"/>
</dbReference>
<accession>A0A6N8L324</accession>
<protein>
    <recommendedName>
        <fullName evidence="3">FabZ</fullName>
    </recommendedName>
</protein>
<dbReference type="OrthoDB" id="2922403at2"/>
<dbReference type="Proteomes" id="UP000435036">
    <property type="component" value="Unassembled WGS sequence"/>
</dbReference>
<organism evidence="1 2">
    <name type="scientific">Sphingobacterium humi</name>
    <dbReference type="NCBI Taxonomy" id="1796905"/>
    <lineage>
        <taxon>Bacteria</taxon>
        <taxon>Pseudomonadati</taxon>
        <taxon>Bacteroidota</taxon>
        <taxon>Sphingobacteriia</taxon>
        <taxon>Sphingobacteriales</taxon>
        <taxon>Sphingobacteriaceae</taxon>
        <taxon>Sphingobacterium</taxon>
    </lineage>
</organism>
<keyword evidence="2" id="KW-1185">Reference proteome</keyword>
<reference evidence="1 2" key="1">
    <citation type="submission" date="2019-12" db="EMBL/GenBank/DDBJ databases">
        <authorList>
            <person name="Dong K."/>
        </authorList>
    </citation>
    <scope>NUCLEOTIDE SEQUENCE [LARGE SCALE GENOMIC DNA]</scope>
    <source>
        <strain evidence="1 2">JCM 31225</strain>
    </source>
</reference>
<evidence type="ECO:0008006" key="3">
    <source>
        <dbReference type="Google" id="ProtNLM"/>
    </source>
</evidence>
<sequence length="146" mass="15723">MKHGIPLPIIDQDIIQQCIPQRPPMLMLDSLLAYASSSITVGLTVTSDNIFTQNSALQEAGVLEHMAQAVALHTGYGYFLRQEEAPIGYIGSISNLGIFDLPQVGQQIISTADIIQEFAGVTLVAIRSEVDGKLIAEGQMKTVIAK</sequence>
<dbReference type="EMBL" id="WSQA01000007">
    <property type="protein sequence ID" value="MVZ62548.1"/>
    <property type="molecule type" value="Genomic_DNA"/>
</dbReference>
<proteinExistence type="predicted"/>
<name>A0A6N8L324_9SPHI</name>
<dbReference type="InterPro" id="IPR016776">
    <property type="entry name" value="ApeP-like_dehydratase"/>
</dbReference>
<dbReference type="InterPro" id="IPR029069">
    <property type="entry name" value="HotDog_dom_sf"/>
</dbReference>
<gene>
    <name evidence="1" type="ORF">GQF63_10975</name>
</gene>
<dbReference type="SUPFAM" id="SSF54637">
    <property type="entry name" value="Thioesterase/thiol ester dehydrase-isomerase"/>
    <property type="match status" value="1"/>
</dbReference>